<proteinExistence type="predicted"/>
<dbReference type="KEGG" id="rlc:K227x_09430"/>
<gene>
    <name evidence="1" type="ORF">K227x_09430</name>
</gene>
<organism evidence="1 2">
    <name type="scientific">Rubripirellula lacrimiformis</name>
    <dbReference type="NCBI Taxonomy" id="1930273"/>
    <lineage>
        <taxon>Bacteria</taxon>
        <taxon>Pseudomonadati</taxon>
        <taxon>Planctomycetota</taxon>
        <taxon>Planctomycetia</taxon>
        <taxon>Pirellulales</taxon>
        <taxon>Pirellulaceae</taxon>
        <taxon>Rubripirellula</taxon>
    </lineage>
</organism>
<reference evidence="1 2" key="1">
    <citation type="submission" date="2019-02" db="EMBL/GenBank/DDBJ databases">
        <title>Deep-cultivation of Planctomycetes and their phenomic and genomic characterization uncovers novel biology.</title>
        <authorList>
            <person name="Wiegand S."/>
            <person name="Jogler M."/>
            <person name="Boedeker C."/>
            <person name="Pinto D."/>
            <person name="Vollmers J."/>
            <person name="Rivas-Marin E."/>
            <person name="Kohn T."/>
            <person name="Peeters S.H."/>
            <person name="Heuer A."/>
            <person name="Rast P."/>
            <person name="Oberbeckmann S."/>
            <person name="Bunk B."/>
            <person name="Jeske O."/>
            <person name="Meyerdierks A."/>
            <person name="Storesund J.E."/>
            <person name="Kallscheuer N."/>
            <person name="Luecker S."/>
            <person name="Lage O.M."/>
            <person name="Pohl T."/>
            <person name="Merkel B.J."/>
            <person name="Hornburger P."/>
            <person name="Mueller R.-W."/>
            <person name="Bruemmer F."/>
            <person name="Labrenz M."/>
            <person name="Spormann A.M."/>
            <person name="Op den Camp H."/>
            <person name="Overmann J."/>
            <person name="Amann R."/>
            <person name="Jetten M.S.M."/>
            <person name="Mascher T."/>
            <person name="Medema M.H."/>
            <person name="Devos D.P."/>
            <person name="Kaster A.-K."/>
            <person name="Ovreas L."/>
            <person name="Rohde M."/>
            <person name="Galperin M.Y."/>
            <person name="Jogler C."/>
        </authorList>
    </citation>
    <scope>NUCLEOTIDE SEQUENCE [LARGE SCALE GENOMIC DNA]</scope>
    <source>
        <strain evidence="1 2">K22_7</strain>
    </source>
</reference>
<dbReference type="EMBL" id="CP036525">
    <property type="protein sequence ID" value="QDT02565.1"/>
    <property type="molecule type" value="Genomic_DNA"/>
</dbReference>
<name>A0A517N5Z9_9BACT</name>
<keyword evidence="2" id="KW-1185">Reference proteome</keyword>
<sequence>MLSLTPLAHRFYEVGVNQQKMAHPSEARDAQPEVFGDTFLVSHGFDGSVPDEK</sequence>
<dbReference type="Proteomes" id="UP000318538">
    <property type="component" value="Chromosome"/>
</dbReference>
<evidence type="ECO:0000313" key="1">
    <source>
        <dbReference type="EMBL" id="QDT02565.1"/>
    </source>
</evidence>
<dbReference type="AlphaFoldDB" id="A0A517N5Z9"/>
<protein>
    <submittedName>
        <fullName evidence="1">Uncharacterized protein</fullName>
    </submittedName>
</protein>
<dbReference type="RefSeq" id="WP_218933768.1">
    <property type="nucleotide sequence ID" value="NZ_CP036525.1"/>
</dbReference>
<evidence type="ECO:0000313" key="2">
    <source>
        <dbReference type="Proteomes" id="UP000318538"/>
    </source>
</evidence>
<accession>A0A517N5Z9</accession>